<evidence type="ECO:0000256" key="1">
    <source>
        <dbReference type="ARBA" id="ARBA00007637"/>
    </source>
</evidence>
<protein>
    <submittedName>
        <fullName evidence="3">Nucleoside-diphosphate-sugar epimerase</fullName>
    </submittedName>
</protein>
<dbReference type="PANTHER" id="PTHR43000">
    <property type="entry name" value="DTDP-D-GLUCOSE 4,6-DEHYDRATASE-RELATED"/>
    <property type="match status" value="1"/>
</dbReference>
<dbReference type="SUPFAM" id="SSF51735">
    <property type="entry name" value="NAD(P)-binding Rossmann-fold domains"/>
    <property type="match status" value="1"/>
</dbReference>
<dbReference type="RefSeq" id="WP_184858049.1">
    <property type="nucleotide sequence ID" value="NZ_BAAAWY010000037.1"/>
</dbReference>
<evidence type="ECO:0000259" key="2">
    <source>
        <dbReference type="Pfam" id="PF01370"/>
    </source>
</evidence>
<gene>
    <name evidence="3" type="ORF">BJ998_000469</name>
</gene>
<evidence type="ECO:0000313" key="3">
    <source>
        <dbReference type="EMBL" id="MBB5889273.1"/>
    </source>
</evidence>
<dbReference type="Gene3D" id="3.40.50.720">
    <property type="entry name" value="NAD(P)-binding Rossmann-like Domain"/>
    <property type="match status" value="1"/>
</dbReference>
<dbReference type="EMBL" id="JACHIR010000001">
    <property type="protein sequence ID" value="MBB5889273.1"/>
    <property type="molecule type" value="Genomic_DNA"/>
</dbReference>
<keyword evidence="4" id="KW-1185">Reference proteome</keyword>
<organism evidence="3 4">
    <name type="scientific">Kutzneria kofuensis</name>
    <dbReference type="NCBI Taxonomy" id="103725"/>
    <lineage>
        <taxon>Bacteria</taxon>
        <taxon>Bacillati</taxon>
        <taxon>Actinomycetota</taxon>
        <taxon>Actinomycetes</taxon>
        <taxon>Pseudonocardiales</taxon>
        <taxon>Pseudonocardiaceae</taxon>
        <taxon>Kutzneria</taxon>
    </lineage>
</organism>
<comment type="similarity">
    <text evidence="1">Belongs to the NAD(P)-dependent epimerase/dehydratase family.</text>
</comment>
<comment type="caution">
    <text evidence="3">The sequence shown here is derived from an EMBL/GenBank/DDBJ whole genome shotgun (WGS) entry which is preliminary data.</text>
</comment>
<dbReference type="Proteomes" id="UP000585638">
    <property type="component" value="Unassembled WGS sequence"/>
</dbReference>
<proteinExistence type="inferred from homology"/>
<sequence>MVFTLSTPLPGDATVGRVLVTGAAGRIGSGFLRHVAGRYVLRATDLPSRPVEAEDFVPADLTDPAALARACEDVDTVVHLGADPRLDADWESLLPNNIVGTHTLFEAAHDAGVRRVVFASSVHAVSGYPAGKQVSADDPVNPGNLYGVTKAFGEALGRFYAEQRGLSVIALRIGAFHTEGTRPDPQPYNEFLHLAAADLYRIMVRAIEVRGVRYAVVNAISEQPGGRLDITATQALLG</sequence>
<dbReference type="InterPro" id="IPR001509">
    <property type="entry name" value="Epimerase_deHydtase"/>
</dbReference>
<name>A0A7W9KAZ4_9PSEU</name>
<feature type="domain" description="NAD-dependent epimerase/dehydratase" evidence="2">
    <location>
        <begin position="18"/>
        <end position="193"/>
    </location>
</feature>
<dbReference type="Pfam" id="PF01370">
    <property type="entry name" value="Epimerase"/>
    <property type="match status" value="1"/>
</dbReference>
<accession>A0A7W9KAZ4</accession>
<dbReference type="AlphaFoldDB" id="A0A7W9KAZ4"/>
<reference evidence="3 4" key="1">
    <citation type="submission" date="2020-08" db="EMBL/GenBank/DDBJ databases">
        <title>Sequencing the genomes of 1000 actinobacteria strains.</title>
        <authorList>
            <person name="Klenk H.-P."/>
        </authorList>
    </citation>
    <scope>NUCLEOTIDE SEQUENCE [LARGE SCALE GENOMIC DNA]</scope>
    <source>
        <strain evidence="3 4">DSM 43851</strain>
    </source>
</reference>
<dbReference type="InterPro" id="IPR036291">
    <property type="entry name" value="NAD(P)-bd_dom_sf"/>
</dbReference>
<evidence type="ECO:0000313" key="4">
    <source>
        <dbReference type="Proteomes" id="UP000585638"/>
    </source>
</evidence>